<dbReference type="GO" id="GO:1901137">
    <property type="term" value="P:carbohydrate derivative biosynthetic process"/>
    <property type="evidence" value="ECO:0007669"/>
    <property type="project" value="UniProtKB-ARBA"/>
</dbReference>
<dbReference type="AlphaFoldDB" id="A0A645A605"/>
<reference evidence="8" key="1">
    <citation type="submission" date="2019-08" db="EMBL/GenBank/DDBJ databases">
        <authorList>
            <person name="Kucharzyk K."/>
            <person name="Murdoch R.W."/>
            <person name="Higgins S."/>
            <person name="Loffler F."/>
        </authorList>
    </citation>
    <scope>NUCLEOTIDE SEQUENCE</scope>
</reference>
<dbReference type="GO" id="GO:0016746">
    <property type="term" value="F:acyltransferase activity"/>
    <property type="evidence" value="ECO:0007669"/>
    <property type="project" value="UniProtKB-KW"/>
</dbReference>
<dbReference type="InterPro" id="IPR004960">
    <property type="entry name" value="LipA_acyltrans"/>
</dbReference>
<evidence type="ECO:0000256" key="6">
    <source>
        <dbReference type="ARBA" id="ARBA00023315"/>
    </source>
</evidence>
<keyword evidence="2" id="KW-1003">Cell membrane</keyword>
<feature type="transmembrane region" description="Helical" evidence="7">
    <location>
        <begin position="12"/>
        <end position="35"/>
    </location>
</feature>
<proteinExistence type="predicted"/>
<evidence type="ECO:0000256" key="7">
    <source>
        <dbReference type="SAM" id="Phobius"/>
    </source>
</evidence>
<comment type="caution">
    <text evidence="8">The sequence shown here is derived from an EMBL/GenBank/DDBJ whole genome shotgun (WGS) entry which is preliminary data.</text>
</comment>
<keyword evidence="5 7" id="KW-0472">Membrane</keyword>
<protein>
    <recommendedName>
        <fullName evidence="9">Lipid A biosynthesis lauroyltransferase</fullName>
    </recommendedName>
</protein>
<organism evidence="8">
    <name type="scientific">bioreactor metagenome</name>
    <dbReference type="NCBI Taxonomy" id="1076179"/>
    <lineage>
        <taxon>unclassified sequences</taxon>
        <taxon>metagenomes</taxon>
        <taxon>ecological metagenomes</taxon>
    </lineage>
</organism>
<dbReference type="GO" id="GO:0005886">
    <property type="term" value="C:plasma membrane"/>
    <property type="evidence" value="ECO:0007669"/>
    <property type="project" value="UniProtKB-SubCell"/>
</dbReference>
<evidence type="ECO:0000256" key="4">
    <source>
        <dbReference type="ARBA" id="ARBA00022679"/>
    </source>
</evidence>
<dbReference type="Pfam" id="PF03279">
    <property type="entry name" value="Lip_A_acyltrans"/>
    <property type="match status" value="1"/>
</dbReference>
<accession>A0A645A605</accession>
<sequence length="282" mass="32804">MKIFFFRILVNLFQFFPTVLLDPLIVLLFPLLFLLEKKIYHTLWNNQRFIFPEKNESELRHLARKSFQNYHRNVLYSLKMMKKKRIASRYEIFSNGINRLEASLQKKAVILVVPHLSVNYLPVVALANRLKRPVVVPIRGTTYNRKMEEKIYQYLSDNSVKMCLLGGAMQEVQRVVKAKGVVILAMDAILPVKHNQEVDFFGSCFSMSSGALWLAEKFQLPIFSVYAILDTKKHLQVKVDPIRLEKDQAVQEKIEAISERVSTYIKANPGCWNLADDYFSLN</sequence>
<keyword evidence="4" id="KW-0808">Transferase</keyword>
<evidence type="ECO:0000256" key="3">
    <source>
        <dbReference type="ARBA" id="ARBA00022519"/>
    </source>
</evidence>
<evidence type="ECO:0000256" key="5">
    <source>
        <dbReference type="ARBA" id="ARBA00023136"/>
    </source>
</evidence>
<keyword evidence="6" id="KW-0012">Acyltransferase</keyword>
<evidence type="ECO:0000256" key="1">
    <source>
        <dbReference type="ARBA" id="ARBA00004533"/>
    </source>
</evidence>
<evidence type="ECO:0000256" key="2">
    <source>
        <dbReference type="ARBA" id="ARBA00022475"/>
    </source>
</evidence>
<name>A0A645A605_9ZZZZ</name>
<dbReference type="GO" id="GO:0008610">
    <property type="term" value="P:lipid biosynthetic process"/>
    <property type="evidence" value="ECO:0007669"/>
    <property type="project" value="UniProtKB-ARBA"/>
</dbReference>
<comment type="subcellular location">
    <subcellularLocation>
        <location evidence="1">Cell inner membrane</location>
    </subcellularLocation>
</comment>
<keyword evidence="7" id="KW-0812">Transmembrane</keyword>
<gene>
    <name evidence="8" type="ORF">SDC9_95110</name>
</gene>
<evidence type="ECO:0008006" key="9">
    <source>
        <dbReference type="Google" id="ProtNLM"/>
    </source>
</evidence>
<keyword evidence="3" id="KW-0997">Cell inner membrane</keyword>
<dbReference type="PANTHER" id="PTHR30606:SF10">
    <property type="entry name" value="PHOSPHATIDYLINOSITOL MANNOSIDE ACYLTRANSFERASE"/>
    <property type="match status" value="1"/>
</dbReference>
<dbReference type="PANTHER" id="PTHR30606">
    <property type="entry name" value="LIPID A BIOSYNTHESIS LAUROYL ACYLTRANSFERASE"/>
    <property type="match status" value="1"/>
</dbReference>
<evidence type="ECO:0000313" key="8">
    <source>
        <dbReference type="EMBL" id="MPM48386.1"/>
    </source>
</evidence>
<keyword evidence="7" id="KW-1133">Transmembrane helix</keyword>
<dbReference type="EMBL" id="VSSQ01012075">
    <property type="protein sequence ID" value="MPM48386.1"/>
    <property type="molecule type" value="Genomic_DNA"/>
</dbReference>